<feature type="region of interest" description="Disordered" evidence="1">
    <location>
        <begin position="544"/>
        <end position="635"/>
    </location>
</feature>
<dbReference type="AlphaFoldDB" id="A0A1J8R6D9"/>
<evidence type="ECO:0000256" key="1">
    <source>
        <dbReference type="SAM" id="MobiDB-lite"/>
    </source>
</evidence>
<dbReference type="OrthoDB" id="3055857at2759"/>
<accession>A0A1J8R6D9</accession>
<gene>
    <name evidence="2" type="ORF">AZE42_01378</name>
</gene>
<feature type="compositionally biased region" description="Polar residues" evidence="1">
    <location>
        <begin position="556"/>
        <end position="579"/>
    </location>
</feature>
<feature type="region of interest" description="Disordered" evidence="1">
    <location>
        <begin position="90"/>
        <end position="143"/>
    </location>
</feature>
<feature type="region of interest" description="Disordered" evidence="1">
    <location>
        <begin position="24"/>
        <end position="53"/>
    </location>
</feature>
<name>A0A1J8R6D9_9AGAM</name>
<comment type="caution">
    <text evidence="2">The sequence shown here is derived from an EMBL/GenBank/DDBJ whole genome shotgun (WGS) entry which is preliminary data.</text>
</comment>
<sequence>AAAKLASSPLEDLSVDRDITRSEMSRRMLKRSRQISHEDDEQMRNKDHPVKRARKTVQVAHPDVLPGADIITFQTPFPSAEYIHPSSVTRPLVPEDLSPVPHARRIDPRTSSRNLKENSSLASPFHSRPSSPHSPPTSKVKEPLHRVPLHSKSRTLPGALQKTDSTYARRIPSRKDSIISLNDGKLSRQVSLNDSRLSRRHAAPSLNKLVRNSPSKHQHYTSSLNPSYMLSHVTQQDWTFPPKPPTIYAGNRGPGPELLIRPNPIENSSTSSFLIDRPQFFSTPQHRLSDSRTGLYAPVSPSRLAFLTHSPRDARDEDVEMANYTELLEIPKVYIPRNSIISSSGSFTLRTRLISTALDVGNDPEVHDSAGSEPMSISTDVLPQKISMGNYMVPLVSSPPYLDMPNPKPHGKISLGQNVIPLSGISPLASSTPPVDSLRTAIGKKRIAFPMSSPGAPDSPRSTARNAGECVANMPLPLSPTRCGGSSGTSSVRAPSQADLVQDMLSLGLGGMYTLSVAPPPSRPWHGRHYFLRASRPSRIYAHFPSTGRNHDAGVQGTQPPTRTRSLDSSPGITSMKASTTKHKRNRAGTIRASGLRPTDSGTSAPVTSLASTVTGPAGGLPGRTRSGTVVGPNSKFAVRPRSKGAIKRRPVVPVMQHDAGSGSVDELAISNVHQGWGPWSSEDLIGLAQRGRNKRGTGKVVHDDITSDDPLLIVGPWRDEDWF</sequence>
<feature type="non-terminal residue" evidence="2">
    <location>
        <position position="1"/>
    </location>
</feature>
<evidence type="ECO:0000313" key="2">
    <source>
        <dbReference type="EMBL" id="OJA21201.1"/>
    </source>
</evidence>
<proteinExistence type="predicted"/>
<dbReference type="Proteomes" id="UP000183567">
    <property type="component" value="Unassembled WGS sequence"/>
</dbReference>
<feature type="compositionally biased region" description="Basic and acidic residues" evidence="1">
    <location>
        <begin position="104"/>
        <end position="116"/>
    </location>
</feature>
<evidence type="ECO:0000313" key="3">
    <source>
        <dbReference type="Proteomes" id="UP000183567"/>
    </source>
</evidence>
<protein>
    <submittedName>
        <fullName evidence="2">Uncharacterized protein</fullName>
    </submittedName>
</protein>
<feature type="compositionally biased region" description="Polar residues" evidence="1">
    <location>
        <begin position="600"/>
        <end position="615"/>
    </location>
</feature>
<reference evidence="2 3" key="1">
    <citation type="submission" date="2016-03" db="EMBL/GenBank/DDBJ databases">
        <title>Comparative genomics of the ectomycorrhizal sister species Rhizopogon vinicolor and Rhizopogon vesiculosus (Basidiomycota: Boletales) reveals a divergence of the mating type B locus.</title>
        <authorList>
            <person name="Mujic A.B."/>
            <person name="Kuo A."/>
            <person name="Tritt A."/>
            <person name="Lipzen A."/>
            <person name="Chen C."/>
            <person name="Johnson J."/>
            <person name="Sharma A."/>
            <person name="Barry K."/>
            <person name="Grigoriev I.V."/>
            <person name="Spatafora J.W."/>
        </authorList>
    </citation>
    <scope>NUCLEOTIDE SEQUENCE [LARGE SCALE GENOMIC DNA]</scope>
    <source>
        <strain evidence="2 3">AM-OR11-056</strain>
    </source>
</reference>
<keyword evidence="3" id="KW-1185">Reference proteome</keyword>
<organism evidence="2 3">
    <name type="scientific">Rhizopogon vesiculosus</name>
    <dbReference type="NCBI Taxonomy" id="180088"/>
    <lineage>
        <taxon>Eukaryota</taxon>
        <taxon>Fungi</taxon>
        <taxon>Dikarya</taxon>
        <taxon>Basidiomycota</taxon>
        <taxon>Agaricomycotina</taxon>
        <taxon>Agaricomycetes</taxon>
        <taxon>Agaricomycetidae</taxon>
        <taxon>Boletales</taxon>
        <taxon>Suillineae</taxon>
        <taxon>Rhizopogonaceae</taxon>
        <taxon>Rhizopogon</taxon>
    </lineage>
</organism>
<dbReference type="EMBL" id="LVVM01000244">
    <property type="protein sequence ID" value="OJA21201.1"/>
    <property type="molecule type" value="Genomic_DNA"/>
</dbReference>